<dbReference type="Proteomes" id="UP000460718">
    <property type="component" value="Unassembled WGS sequence"/>
</dbReference>
<evidence type="ECO:0000313" key="2">
    <source>
        <dbReference type="EMBL" id="KAE9015974.1"/>
    </source>
</evidence>
<gene>
    <name evidence="2" type="ORF">PF011_g7370</name>
</gene>
<proteinExistence type="predicted"/>
<reference evidence="2 3" key="1">
    <citation type="submission" date="2018-09" db="EMBL/GenBank/DDBJ databases">
        <title>Genomic investigation of the strawberry pathogen Phytophthora fragariae indicates pathogenicity is determined by transcriptional variation in three key races.</title>
        <authorList>
            <person name="Adams T.M."/>
            <person name="Armitage A.D."/>
            <person name="Sobczyk M.K."/>
            <person name="Bates H.J."/>
            <person name="Dunwell J.M."/>
            <person name="Nellist C.F."/>
            <person name="Harrison R.J."/>
        </authorList>
    </citation>
    <scope>NUCLEOTIDE SEQUENCE [LARGE SCALE GENOMIC DNA]</scope>
    <source>
        <strain evidence="2 3">SCRP245</strain>
    </source>
</reference>
<organism evidence="2 3">
    <name type="scientific">Phytophthora fragariae</name>
    <dbReference type="NCBI Taxonomy" id="53985"/>
    <lineage>
        <taxon>Eukaryota</taxon>
        <taxon>Sar</taxon>
        <taxon>Stramenopiles</taxon>
        <taxon>Oomycota</taxon>
        <taxon>Peronosporomycetes</taxon>
        <taxon>Peronosporales</taxon>
        <taxon>Peronosporaceae</taxon>
        <taxon>Phytophthora</taxon>
    </lineage>
</organism>
<dbReference type="InterPro" id="IPR052055">
    <property type="entry name" value="Hepadnavirus_pol/RT"/>
</dbReference>
<dbReference type="EMBL" id="QXFW01000327">
    <property type="protein sequence ID" value="KAE9015974.1"/>
    <property type="molecule type" value="Genomic_DNA"/>
</dbReference>
<feature type="region of interest" description="Disordered" evidence="1">
    <location>
        <begin position="97"/>
        <end position="116"/>
    </location>
</feature>
<protein>
    <submittedName>
        <fullName evidence="2">Uncharacterized protein</fullName>
    </submittedName>
</protein>
<dbReference type="PANTHER" id="PTHR33050:SF7">
    <property type="entry name" value="RIBONUCLEASE H"/>
    <property type="match status" value="1"/>
</dbReference>
<feature type="compositionally biased region" description="Low complexity" evidence="1">
    <location>
        <begin position="97"/>
        <end position="109"/>
    </location>
</feature>
<dbReference type="PANTHER" id="PTHR33050">
    <property type="entry name" value="REVERSE TRANSCRIPTASE DOMAIN-CONTAINING PROTEIN"/>
    <property type="match status" value="1"/>
</dbReference>
<evidence type="ECO:0000256" key="1">
    <source>
        <dbReference type="SAM" id="MobiDB-lite"/>
    </source>
</evidence>
<sequence>MATAGVTLPPDTYPKSRGSGAAEEFLLDVPLKHALSEYIRRTGASLPVFVELFRDQTAEDYRPNKNLVPAVLDDLCKGYRHLDQLHEIVREGVQVRLQDPPPRQLQRPPNHGSARDRINVLRKNIRKEQDSWRCLVLDMDLLELWPEIVISPFGVVDKGGEDSSVSGRTIHDLSYPEGTSINDCTDQESITRPDYAHCDAVATETIRAKRLRPGAEVKLMAGDVASAFRNISIHSKSVYLFAGLIEEENALVIELSAPFGWTGSPGIYEIVGGAISYIHGNHTNATYPDGFFNYHWVDDHINVAVDVGSSCVEIDRSLRFAMVAVLGADAINDKKFTAWGTRQRVLGLEFDSTAESVSMPPDKVEKARRLVAAAYLASHLSRKAYRSLMGSLRHVATCVRAARPFLQRLRIREGHLHRYQRVSITVDMKQDLLWWWLVLHTPHLNGVSMAYFNTLPPPDTVVEMDASDVGLCALDVFSSLSLTYAFSQDELDLINEFKSGVANGFDINFRELLSCAFAVHAWGHRWSTLAVQGGRPHHVHFRIDNTSAVAWQNKMASRNPRAQVIIRLLSWWETSFCLRFSASHVSGSEHSRADAGSRIPANSSYAQLFASLTPGWSQVTPTVDIQGLTKLWQRISEHTPLPTPRLTNTGVL</sequence>
<dbReference type="SUPFAM" id="SSF56672">
    <property type="entry name" value="DNA/RNA polymerases"/>
    <property type="match status" value="1"/>
</dbReference>
<accession>A0A6A3LIH4</accession>
<evidence type="ECO:0000313" key="3">
    <source>
        <dbReference type="Proteomes" id="UP000460718"/>
    </source>
</evidence>
<dbReference type="InterPro" id="IPR043502">
    <property type="entry name" value="DNA/RNA_pol_sf"/>
</dbReference>
<dbReference type="CDD" id="cd09275">
    <property type="entry name" value="RNase_HI_RT_DIRS1"/>
    <property type="match status" value="1"/>
</dbReference>
<dbReference type="AlphaFoldDB" id="A0A6A3LIH4"/>
<name>A0A6A3LIH4_9STRA</name>
<comment type="caution">
    <text evidence="2">The sequence shown here is derived from an EMBL/GenBank/DDBJ whole genome shotgun (WGS) entry which is preliminary data.</text>
</comment>